<sequence>MAPGVDHVDDKHFVIILLSRPQSSSNTASSTAKVDRAKTNEDLEVHIEQIVRKLRTESNPYYFISWQIRV</sequence>
<accession>A0ABR5BUA6</accession>
<organism evidence="1 2">
    <name type="scientific">Cryptococcus gattii EJB2</name>
    <dbReference type="NCBI Taxonomy" id="1296103"/>
    <lineage>
        <taxon>Eukaryota</taxon>
        <taxon>Fungi</taxon>
        <taxon>Dikarya</taxon>
        <taxon>Basidiomycota</taxon>
        <taxon>Agaricomycotina</taxon>
        <taxon>Tremellomycetes</taxon>
        <taxon>Tremellales</taxon>
        <taxon>Cryptococcaceae</taxon>
        <taxon>Cryptococcus</taxon>
        <taxon>Cryptococcus gattii species complex</taxon>
    </lineage>
</organism>
<dbReference type="EMBL" id="KN848686">
    <property type="protein sequence ID" value="KIR79228.1"/>
    <property type="molecule type" value="Genomic_DNA"/>
</dbReference>
<dbReference type="Proteomes" id="UP000054272">
    <property type="component" value="Unassembled WGS sequence"/>
</dbReference>
<protein>
    <submittedName>
        <fullName evidence="1">Uncharacterized protein</fullName>
    </submittedName>
</protein>
<name>A0ABR5BUA6_9TREE</name>
<gene>
    <name evidence="1" type="ORF">I306_03647</name>
</gene>
<evidence type="ECO:0000313" key="1">
    <source>
        <dbReference type="EMBL" id="KIR79228.1"/>
    </source>
</evidence>
<reference evidence="1 2" key="1">
    <citation type="submission" date="2015-01" db="EMBL/GenBank/DDBJ databases">
        <title>The Genome Sequence of Cryptococcus gattii EJB2.</title>
        <authorList>
            <consortium name="The Broad Institute Genomics Platform"/>
            <person name="Cuomo C."/>
            <person name="Litvintseva A."/>
            <person name="Chen Y."/>
            <person name="Heitman J."/>
            <person name="Sun S."/>
            <person name="Springer D."/>
            <person name="Dromer F."/>
            <person name="Young S."/>
            <person name="Zeng Q."/>
            <person name="Gargeya S."/>
            <person name="Abouelleil A."/>
            <person name="Alvarado L."/>
            <person name="Chapman S.B."/>
            <person name="Gainer-Dewar J."/>
            <person name="Goldberg J."/>
            <person name="Griggs A."/>
            <person name="Gujja S."/>
            <person name="Hansen M."/>
            <person name="Howarth C."/>
            <person name="Imamovic A."/>
            <person name="Larimer J."/>
            <person name="Murphy C."/>
            <person name="Naylor J."/>
            <person name="Pearson M."/>
            <person name="Priest M."/>
            <person name="Roberts A."/>
            <person name="Saif S."/>
            <person name="Shea T."/>
            <person name="Sykes S."/>
            <person name="Wortman J."/>
            <person name="Nusbaum C."/>
            <person name="Birren B."/>
        </authorList>
    </citation>
    <scope>NUCLEOTIDE SEQUENCE [LARGE SCALE GENOMIC DNA]</scope>
    <source>
        <strain evidence="1 2">EJB2</strain>
    </source>
</reference>
<keyword evidence="2" id="KW-1185">Reference proteome</keyword>
<evidence type="ECO:0000313" key="2">
    <source>
        <dbReference type="Proteomes" id="UP000054272"/>
    </source>
</evidence>
<proteinExistence type="predicted"/>